<sequence>MSEVHDESNVTDPEHADHHIVSPLQYSYVFGTLLVFTAITVGAAYVDLKWLNPVIALGIASFKAVVVILFFMHVKYQSRLIKMTVGAGFFTFFVLIMMTMSDYISRAWGNW</sequence>
<dbReference type="InterPro" id="IPR005171">
    <property type="entry name" value="Cyt_c_oxidase_su4_prok"/>
</dbReference>
<evidence type="ECO:0000256" key="3">
    <source>
        <dbReference type="ARBA" id="ARBA00022692"/>
    </source>
</evidence>
<keyword evidence="8" id="KW-1185">Reference proteome</keyword>
<evidence type="ECO:0000313" key="8">
    <source>
        <dbReference type="Proteomes" id="UP000289437"/>
    </source>
</evidence>
<evidence type="ECO:0000256" key="4">
    <source>
        <dbReference type="ARBA" id="ARBA00022989"/>
    </source>
</evidence>
<reference evidence="7 8" key="1">
    <citation type="submission" date="2018-11" db="EMBL/GenBank/DDBJ databases">
        <authorList>
            <person name="Mardanov A.V."/>
            <person name="Ravin N.V."/>
            <person name="Dedysh S.N."/>
        </authorList>
    </citation>
    <scope>NUCLEOTIDE SEQUENCE [LARGE SCALE GENOMIC DNA]</scope>
    <source>
        <strain evidence="7 8">AF10</strain>
    </source>
</reference>
<keyword evidence="4 6" id="KW-1133">Transmembrane helix</keyword>
<feature type="transmembrane region" description="Helical" evidence="6">
    <location>
        <begin position="54"/>
        <end position="72"/>
    </location>
</feature>
<evidence type="ECO:0000256" key="5">
    <source>
        <dbReference type="ARBA" id="ARBA00023136"/>
    </source>
</evidence>
<dbReference type="GO" id="GO:0005886">
    <property type="term" value="C:plasma membrane"/>
    <property type="evidence" value="ECO:0007669"/>
    <property type="project" value="UniProtKB-SubCell"/>
</dbReference>
<dbReference type="NCBIfam" id="TIGR02229">
    <property type="entry name" value="caa3_sub_IV"/>
    <property type="match status" value="1"/>
</dbReference>
<dbReference type="InterPro" id="IPR011743">
    <property type="entry name" value="Caa3_sub_IV"/>
</dbReference>
<protein>
    <submittedName>
        <fullName evidence="7">Caa(3)-type oxidase, subunit IV</fullName>
    </submittedName>
</protein>
<dbReference type="RefSeq" id="WP_128912511.1">
    <property type="nucleotide sequence ID" value="NZ_RDSM01000001.1"/>
</dbReference>
<feature type="transmembrane region" description="Helical" evidence="6">
    <location>
        <begin position="84"/>
        <end position="104"/>
    </location>
</feature>
<name>A0A4Q0T9U5_9BACT</name>
<proteinExistence type="predicted"/>
<dbReference type="Pfam" id="PF03626">
    <property type="entry name" value="COX4_pro"/>
    <property type="match status" value="1"/>
</dbReference>
<dbReference type="Proteomes" id="UP000289437">
    <property type="component" value="Unassembled WGS sequence"/>
</dbReference>
<evidence type="ECO:0000256" key="1">
    <source>
        <dbReference type="ARBA" id="ARBA00004651"/>
    </source>
</evidence>
<dbReference type="AlphaFoldDB" id="A0A4Q0T9U5"/>
<reference evidence="8" key="2">
    <citation type="submission" date="2019-02" db="EMBL/GenBank/DDBJ databases">
        <title>Granulicella sibirica sp. nov., a psychrotolerant acidobacterium isolated from an organic soil layer in forested tundra, West Siberia.</title>
        <authorList>
            <person name="Oshkin I.Y."/>
            <person name="Kulichevskaya I.S."/>
            <person name="Rijpstra W.I.C."/>
            <person name="Sinninghe Damste J.S."/>
            <person name="Rakitin A.L."/>
            <person name="Ravin N.V."/>
            <person name="Dedysh S.N."/>
        </authorList>
    </citation>
    <scope>NUCLEOTIDE SEQUENCE [LARGE SCALE GENOMIC DNA]</scope>
    <source>
        <strain evidence="8">AF10</strain>
    </source>
</reference>
<feature type="transmembrane region" description="Helical" evidence="6">
    <location>
        <begin position="28"/>
        <end position="48"/>
    </location>
</feature>
<comment type="subcellular location">
    <subcellularLocation>
        <location evidence="1">Cell membrane</location>
        <topology evidence="1">Multi-pass membrane protein</topology>
    </subcellularLocation>
</comment>
<dbReference type="OrthoDB" id="120535at2"/>
<keyword evidence="3 6" id="KW-0812">Transmembrane</keyword>
<dbReference type="EMBL" id="RDSM01000001">
    <property type="protein sequence ID" value="RXH58536.1"/>
    <property type="molecule type" value="Genomic_DNA"/>
</dbReference>
<keyword evidence="2" id="KW-1003">Cell membrane</keyword>
<evidence type="ECO:0000256" key="2">
    <source>
        <dbReference type="ARBA" id="ARBA00022475"/>
    </source>
</evidence>
<accession>A0A4Q0T9U5</accession>
<keyword evidence="5 6" id="KW-0472">Membrane</keyword>
<evidence type="ECO:0000313" key="7">
    <source>
        <dbReference type="EMBL" id="RXH58536.1"/>
    </source>
</evidence>
<gene>
    <name evidence="7" type="ORF">GRAN_1846</name>
</gene>
<organism evidence="7 8">
    <name type="scientific">Granulicella sibirica</name>
    <dbReference type="NCBI Taxonomy" id="2479048"/>
    <lineage>
        <taxon>Bacteria</taxon>
        <taxon>Pseudomonadati</taxon>
        <taxon>Acidobacteriota</taxon>
        <taxon>Terriglobia</taxon>
        <taxon>Terriglobales</taxon>
        <taxon>Acidobacteriaceae</taxon>
        <taxon>Granulicella</taxon>
    </lineage>
</organism>
<comment type="caution">
    <text evidence="7">The sequence shown here is derived from an EMBL/GenBank/DDBJ whole genome shotgun (WGS) entry which is preliminary data.</text>
</comment>
<evidence type="ECO:0000256" key="6">
    <source>
        <dbReference type="SAM" id="Phobius"/>
    </source>
</evidence>